<comment type="pathway">
    <text evidence="1">Lipid metabolism.</text>
</comment>
<dbReference type="InterPro" id="IPR002123">
    <property type="entry name" value="Plipid/glycerol_acylTrfase"/>
</dbReference>
<dbReference type="KEGG" id="sulg:FJR48_05110"/>
<dbReference type="AlphaFoldDB" id="A0A5P8P0A4"/>
<feature type="domain" description="Phospholipid/glycerol acyltransferase" evidence="4">
    <location>
        <begin position="71"/>
        <end position="189"/>
    </location>
</feature>
<dbReference type="Pfam" id="PF01553">
    <property type="entry name" value="Acyltransferase"/>
    <property type="match status" value="1"/>
</dbReference>
<keyword evidence="6" id="KW-1185">Reference proteome</keyword>
<dbReference type="GO" id="GO:0003841">
    <property type="term" value="F:1-acylglycerol-3-phosphate O-acyltransferase activity"/>
    <property type="evidence" value="ECO:0007669"/>
    <property type="project" value="TreeGrafter"/>
</dbReference>
<gene>
    <name evidence="5" type="ORF">FJR48_05110</name>
</gene>
<keyword evidence="2 5" id="KW-0808">Transferase</keyword>
<dbReference type="SMART" id="SM00563">
    <property type="entry name" value="PlsC"/>
    <property type="match status" value="1"/>
</dbReference>
<name>A0A5P8P0A4_9BACT</name>
<dbReference type="SUPFAM" id="SSF69593">
    <property type="entry name" value="Glycerol-3-phosphate (1)-acyltransferase"/>
    <property type="match status" value="1"/>
</dbReference>
<organism evidence="5 6">
    <name type="scientific">Sulfurimonas lithotrophica</name>
    <dbReference type="NCBI Taxonomy" id="2590022"/>
    <lineage>
        <taxon>Bacteria</taxon>
        <taxon>Pseudomonadati</taxon>
        <taxon>Campylobacterota</taxon>
        <taxon>Epsilonproteobacteria</taxon>
        <taxon>Campylobacterales</taxon>
        <taxon>Sulfurimonadaceae</taxon>
        <taxon>Sulfurimonas</taxon>
    </lineage>
</organism>
<accession>A0A5P8P0A4</accession>
<evidence type="ECO:0000256" key="3">
    <source>
        <dbReference type="ARBA" id="ARBA00023315"/>
    </source>
</evidence>
<keyword evidence="3 5" id="KW-0012">Acyltransferase</keyword>
<evidence type="ECO:0000256" key="1">
    <source>
        <dbReference type="ARBA" id="ARBA00005189"/>
    </source>
</evidence>
<dbReference type="GO" id="GO:0006654">
    <property type="term" value="P:phosphatidic acid biosynthetic process"/>
    <property type="evidence" value="ECO:0007669"/>
    <property type="project" value="TreeGrafter"/>
</dbReference>
<sequence>MIKKLIKYPYMIKLGYKYIKIFKRTYKHPFITHKQAHIQLSKDRQAYANNILKYLNIDIKIYGSLPKKNHKLYIINHRSLLDIIIMESIFSKHNKSGLWIAKEELFNAFYGDFFKYSGNISVDLEKKKGLISFFKKIKHSLDKDNDVNIYIFPEGERNKSNNILEFQPGAQKIARSNKLDIVPVFINDTLESVFKHAPFKNKKIVEVHFGDEIEHNELEQKYKKFVYRILNV</sequence>
<evidence type="ECO:0000313" key="5">
    <source>
        <dbReference type="EMBL" id="QFR49138.1"/>
    </source>
</evidence>
<proteinExistence type="predicted"/>
<evidence type="ECO:0000313" key="6">
    <source>
        <dbReference type="Proteomes" id="UP000326944"/>
    </source>
</evidence>
<dbReference type="PANTHER" id="PTHR10434:SF66">
    <property type="entry name" value="PHOSPHOLIPID_GLYCEROL ACYLTRANSFERASE DOMAIN-CONTAINING PROTEIN"/>
    <property type="match status" value="1"/>
</dbReference>
<dbReference type="OrthoDB" id="9812274at2"/>
<dbReference type="RefSeq" id="WP_152307081.1">
    <property type="nucleotide sequence ID" value="NZ_CP043617.1"/>
</dbReference>
<reference evidence="5 6" key="1">
    <citation type="submission" date="2019-09" db="EMBL/GenBank/DDBJ databases">
        <title>Sulfurimonas gotlandica sp. nov., a chemoautotrophic and psychrotolerant epsilonproteobacterium isolated from a pelagic redoxcline, and an emended description of the genus Sulfurimonas.</title>
        <authorList>
            <person name="Wang S."/>
            <person name="Jiang L."/>
            <person name="Shao S."/>
        </authorList>
    </citation>
    <scope>NUCLEOTIDE SEQUENCE [LARGE SCALE GENOMIC DNA]</scope>
    <source>
        <strain evidence="5 6">GYSZ_1</strain>
    </source>
</reference>
<protein>
    <submittedName>
        <fullName evidence="5">1-acyl-sn-glycerol-3-phosphate acyltransferase</fullName>
    </submittedName>
</protein>
<dbReference type="PANTHER" id="PTHR10434">
    <property type="entry name" value="1-ACYL-SN-GLYCEROL-3-PHOSPHATE ACYLTRANSFERASE"/>
    <property type="match status" value="1"/>
</dbReference>
<evidence type="ECO:0000256" key="2">
    <source>
        <dbReference type="ARBA" id="ARBA00022679"/>
    </source>
</evidence>
<dbReference type="Proteomes" id="UP000326944">
    <property type="component" value="Chromosome"/>
</dbReference>
<evidence type="ECO:0000259" key="4">
    <source>
        <dbReference type="SMART" id="SM00563"/>
    </source>
</evidence>
<dbReference type="EMBL" id="CP043617">
    <property type="protein sequence ID" value="QFR49138.1"/>
    <property type="molecule type" value="Genomic_DNA"/>
</dbReference>
<dbReference type="CDD" id="cd07989">
    <property type="entry name" value="LPLAT_AGPAT-like"/>
    <property type="match status" value="1"/>
</dbReference>